<evidence type="ECO:0000313" key="5">
    <source>
        <dbReference type="Proteomes" id="UP000194420"/>
    </source>
</evidence>
<evidence type="ECO:0000256" key="1">
    <source>
        <dbReference type="ARBA" id="ARBA00005771"/>
    </source>
</evidence>
<comment type="similarity">
    <text evidence="1">Belongs to the sulfotransferase 1 family.</text>
</comment>
<feature type="domain" description="Sulfotransferase" evidence="3">
    <location>
        <begin position="29"/>
        <end position="288"/>
    </location>
</feature>
<sequence length="310" mass="36237">MAHQPARTRVYQNHHLDSTRWNWLEPREDDIIIATSYKAGTTLMQTIVANLLFPDDDMPAPASDLSPWLDFRLFPLELVLGQLEAQQHRRFIKTHTPLDGLPYFPKARYICVSRDPRDVFMSLLNHWGNHTDGFYMAANSTPGRVGDEFPRFTGDIKEIWRNWISRSWFDWEIGGYPYWSHLSYALTFWNHRDMDNIAMVHFNDLRADLEGEMRRIADYLDIDVPEEKWPDVVRRCTFDEVKKNPTKVVGEGISFAFEGGADTFIHKGTNRRWVGVLDDEDLALYEESMAKLPQDFRQWLEHGRQADAAS</sequence>
<dbReference type="Gene3D" id="3.40.50.300">
    <property type="entry name" value="P-loop containing nucleotide triphosphate hydrolases"/>
    <property type="match status" value="1"/>
</dbReference>
<protein>
    <submittedName>
        <fullName evidence="4">Aryl sulfotransferase</fullName>
    </submittedName>
</protein>
<gene>
    <name evidence="4" type="ORF">SAMN06297468_2421</name>
</gene>
<dbReference type="EMBL" id="FXWG01000003">
    <property type="protein sequence ID" value="SMQ74069.1"/>
    <property type="molecule type" value="Genomic_DNA"/>
</dbReference>
<dbReference type="Proteomes" id="UP000194420">
    <property type="component" value="Unassembled WGS sequence"/>
</dbReference>
<dbReference type="AlphaFoldDB" id="A0A1Y6FHA5"/>
<dbReference type="PANTHER" id="PTHR11783">
    <property type="entry name" value="SULFOTRANSFERASE SULT"/>
    <property type="match status" value="1"/>
</dbReference>
<dbReference type="SUPFAM" id="SSF52540">
    <property type="entry name" value="P-loop containing nucleoside triphosphate hydrolases"/>
    <property type="match status" value="1"/>
</dbReference>
<name>A0A1Y6FHA5_9SPHN</name>
<proteinExistence type="inferred from homology"/>
<reference evidence="5" key="1">
    <citation type="submission" date="2017-04" db="EMBL/GenBank/DDBJ databases">
        <authorList>
            <person name="Varghese N."/>
            <person name="Submissions S."/>
        </authorList>
    </citation>
    <scope>NUCLEOTIDE SEQUENCE [LARGE SCALE GENOMIC DNA]</scope>
</reference>
<evidence type="ECO:0000259" key="3">
    <source>
        <dbReference type="Pfam" id="PF00685"/>
    </source>
</evidence>
<dbReference type="OrthoDB" id="9804504at2"/>
<dbReference type="RefSeq" id="WP_086438299.1">
    <property type="nucleotide sequence ID" value="NZ_FXWG01000003.1"/>
</dbReference>
<evidence type="ECO:0000256" key="2">
    <source>
        <dbReference type="ARBA" id="ARBA00022679"/>
    </source>
</evidence>
<evidence type="ECO:0000313" key="4">
    <source>
        <dbReference type="EMBL" id="SMQ74069.1"/>
    </source>
</evidence>
<organism evidence="4 5">
    <name type="scientific">Altererythrobacter xiamenensis</name>
    <dbReference type="NCBI Taxonomy" id="1316679"/>
    <lineage>
        <taxon>Bacteria</taxon>
        <taxon>Pseudomonadati</taxon>
        <taxon>Pseudomonadota</taxon>
        <taxon>Alphaproteobacteria</taxon>
        <taxon>Sphingomonadales</taxon>
        <taxon>Erythrobacteraceae</taxon>
        <taxon>Altererythrobacter</taxon>
    </lineage>
</organism>
<dbReference type="InterPro" id="IPR027417">
    <property type="entry name" value="P-loop_NTPase"/>
</dbReference>
<dbReference type="GO" id="GO:0008146">
    <property type="term" value="F:sulfotransferase activity"/>
    <property type="evidence" value="ECO:0007669"/>
    <property type="project" value="InterPro"/>
</dbReference>
<keyword evidence="2 4" id="KW-0808">Transferase</keyword>
<keyword evidence="5" id="KW-1185">Reference proteome</keyword>
<dbReference type="InterPro" id="IPR000863">
    <property type="entry name" value="Sulfotransferase_dom"/>
</dbReference>
<dbReference type="Pfam" id="PF00685">
    <property type="entry name" value="Sulfotransfer_1"/>
    <property type="match status" value="1"/>
</dbReference>
<accession>A0A1Y6FHA5</accession>